<gene>
    <name evidence="8" type="ORF">N7452_004448</name>
</gene>
<dbReference type="Pfam" id="PF04082">
    <property type="entry name" value="Fungal_trans"/>
    <property type="match status" value="1"/>
</dbReference>
<dbReference type="CDD" id="cd12148">
    <property type="entry name" value="fungal_TF_MHR"/>
    <property type="match status" value="1"/>
</dbReference>
<organism evidence="8 9">
    <name type="scientific">Penicillium brevicompactum</name>
    <dbReference type="NCBI Taxonomy" id="5074"/>
    <lineage>
        <taxon>Eukaryota</taxon>
        <taxon>Fungi</taxon>
        <taxon>Dikarya</taxon>
        <taxon>Ascomycota</taxon>
        <taxon>Pezizomycotina</taxon>
        <taxon>Eurotiomycetes</taxon>
        <taxon>Eurotiomycetidae</taxon>
        <taxon>Eurotiales</taxon>
        <taxon>Aspergillaceae</taxon>
        <taxon>Penicillium</taxon>
    </lineage>
</organism>
<keyword evidence="4" id="KW-0804">Transcription</keyword>
<dbReference type="GO" id="GO:0008270">
    <property type="term" value="F:zinc ion binding"/>
    <property type="evidence" value="ECO:0007669"/>
    <property type="project" value="InterPro"/>
</dbReference>
<dbReference type="InterPro" id="IPR052783">
    <property type="entry name" value="Metabolic/Drug-Res_Regulator"/>
</dbReference>
<feature type="region of interest" description="Disordered" evidence="6">
    <location>
        <begin position="585"/>
        <end position="616"/>
    </location>
</feature>
<feature type="region of interest" description="Disordered" evidence="6">
    <location>
        <begin position="140"/>
        <end position="166"/>
    </location>
</feature>
<dbReference type="EMBL" id="JAPZBQ010000003">
    <property type="protein sequence ID" value="KAJ5337720.1"/>
    <property type="molecule type" value="Genomic_DNA"/>
</dbReference>
<evidence type="ECO:0000256" key="3">
    <source>
        <dbReference type="ARBA" id="ARBA00023125"/>
    </source>
</evidence>
<comment type="caution">
    <text evidence="8">The sequence shown here is derived from an EMBL/GenBank/DDBJ whole genome shotgun (WGS) entry which is preliminary data.</text>
</comment>
<keyword evidence="5" id="KW-0539">Nucleus</keyword>
<dbReference type="Proteomes" id="UP001147695">
    <property type="component" value="Unassembled WGS sequence"/>
</dbReference>
<evidence type="ECO:0000313" key="8">
    <source>
        <dbReference type="EMBL" id="KAJ5337720.1"/>
    </source>
</evidence>
<evidence type="ECO:0000256" key="4">
    <source>
        <dbReference type="ARBA" id="ARBA00023163"/>
    </source>
</evidence>
<accession>A0A9W9QI22</accession>
<dbReference type="InterPro" id="IPR007219">
    <property type="entry name" value="XnlR_reg_dom"/>
</dbReference>
<dbReference type="SUPFAM" id="SSF57701">
    <property type="entry name" value="Zn2/Cys6 DNA-binding domain"/>
    <property type="match status" value="1"/>
</dbReference>
<dbReference type="InterPro" id="IPR036864">
    <property type="entry name" value="Zn2-C6_fun-type_DNA-bd_sf"/>
</dbReference>
<feature type="region of interest" description="Disordered" evidence="6">
    <location>
        <begin position="536"/>
        <end position="557"/>
    </location>
</feature>
<protein>
    <recommendedName>
        <fullName evidence="7">Zn(2)-C6 fungal-type domain-containing protein</fullName>
    </recommendedName>
</protein>
<dbReference type="CDD" id="cd00067">
    <property type="entry name" value="GAL4"/>
    <property type="match status" value="1"/>
</dbReference>
<evidence type="ECO:0000313" key="9">
    <source>
        <dbReference type="Proteomes" id="UP001147695"/>
    </source>
</evidence>
<dbReference type="PANTHER" id="PTHR47655">
    <property type="entry name" value="QUINIC ACID UTILIZATION ACTIVATOR"/>
    <property type="match status" value="1"/>
</dbReference>
<name>A0A9W9QI22_PENBR</name>
<dbReference type="SMART" id="SM00066">
    <property type="entry name" value="GAL4"/>
    <property type="match status" value="1"/>
</dbReference>
<keyword evidence="2" id="KW-0805">Transcription regulation</keyword>
<evidence type="ECO:0000256" key="1">
    <source>
        <dbReference type="ARBA" id="ARBA00022723"/>
    </source>
</evidence>
<proteinExistence type="predicted"/>
<reference evidence="8" key="1">
    <citation type="submission" date="2022-12" db="EMBL/GenBank/DDBJ databases">
        <authorList>
            <person name="Petersen C."/>
        </authorList>
    </citation>
    <scope>NUCLEOTIDE SEQUENCE</scope>
    <source>
        <strain evidence="8">IBT 35673</strain>
    </source>
</reference>
<dbReference type="Pfam" id="PF00172">
    <property type="entry name" value="Zn_clus"/>
    <property type="match status" value="1"/>
</dbReference>
<dbReference type="PROSITE" id="PS50048">
    <property type="entry name" value="ZN2_CY6_FUNGAL_2"/>
    <property type="match status" value="1"/>
</dbReference>
<evidence type="ECO:0000256" key="6">
    <source>
        <dbReference type="SAM" id="MobiDB-lite"/>
    </source>
</evidence>
<dbReference type="Gene3D" id="4.10.240.10">
    <property type="entry name" value="Zn(2)-C6 fungal-type DNA-binding domain"/>
    <property type="match status" value="1"/>
</dbReference>
<dbReference type="GO" id="GO:0045944">
    <property type="term" value="P:positive regulation of transcription by RNA polymerase II"/>
    <property type="evidence" value="ECO:0007669"/>
    <property type="project" value="TreeGrafter"/>
</dbReference>
<feature type="domain" description="Zn(2)-C6 fungal-type" evidence="7">
    <location>
        <begin position="15"/>
        <end position="45"/>
    </location>
</feature>
<dbReference type="GO" id="GO:0000981">
    <property type="term" value="F:DNA-binding transcription factor activity, RNA polymerase II-specific"/>
    <property type="evidence" value="ECO:0007669"/>
    <property type="project" value="InterPro"/>
</dbReference>
<dbReference type="PROSITE" id="PS00463">
    <property type="entry name" value="ZN2_CY6_FUNGAL_1"/>
    <property type="match status" value="1"/>
</dbReference>
<reference evidence="8" key="2">
    <citation type="journal article" date="2023" name="IMA Fungus">
        <title>Comparative genomic study of the Penicillium genus elucidates a diverse pangenome and 15 lateral gene transfer events.</title>
        <authorList>
            <person name="Petersen C."/>
            <person name="Sorensen T."/>
            <person name="Nielsen M.R."/>
            <person name="Sondergaard T.E."/>
            <person name="Sorensen J.L."/>
            <person name="Fitzpatrick D.A."/>
            <person name="Frisvad J.C."/>
            <person name="Nielsen K.L."/>
        </authorList>
    </citation>
    <scope>NUCLEOTIDE SEQUENCE</scope>
    <source>
        <strain evidence="8">IBT 35673</strain>
    </source>
</reference>
<dbReference type="PANTHER" id="PTHR47655:SF2">
    <property type="entry name" value="QUINIC ACID UTILIZATION ACTIVATOR"/>
    <property type="match status" value="1"/>
</dbReference>
<dbReference type="InterPro" id="IPR001138">
    <property type="entry name" value="Zn2Cys6_DnaBD"/>
</dbReference>
<keyword evidence="3" id="KW-0238">DNA-binding</keyword>
<keyword evidence="1" id="KW-0479">Metal-binding</keyword>
<evidence type="ECO:0000256" key="2">
    <source>
        <dbReference type="ARBA" id="ARBA00023015"/>
    </source>
</evidence>
<sequence>MSPSRPTKRQRIYRACDQCRRRKSKCDGEQPACSICRAGDRSCTYENGGGRRGLAPGYVRSLETILGLVIQHVPASENTVHGLLAKSRNNDHFLAKDPATLWRKSRLAKEMPVLLDHDSQESSTLTVADEPEWDTLEISSTPDVTTGGIGPSTTGPNELISQQPTTPKCRSLPAILDLAYPVDTLNILDNYFKYTHCWFPILEHHDMLRTMHTSAQLRKVHREGSSLVLWALVAYETLQSDTNDTAYPDHLHIQTEILSQVMKSSSSLELGHIQAVLILVLIQIMQDDIAYAWRLTGLASRMLASLPTAARTHRYCHTFHGCVLLDNMTSSVLGRAPCLSLTEQQEEGNINEDSMEEWSVWANTLERSQSRNQNLPQGPLRALSIFNKISSLMRSLTRISCTPFNMPHAEASDLSSNLQAEQDLLIAEHPYDHNARCVTPPVLLLHLTINFVVLALVSKSSTLSSTTGKELTGRSLQSTVHLLDLYVEITGPTHKSPLLRCFALKARQCLEIGFPNTHCDQKEFIENRVSSHLPSIETVSGRPNETSGLTHPLSQELSTETPMIQSLGARADGFPNLSVRTPTLQGLDPHPELPTPAHTTIRVPESPMSFAPRSPRENAFGETGVFDALFEEMVTSMPSNRCVASLSMMHTILTRLRQQPTFAQNLGFYAGDLDKDFLEQLQQPATT</sequence>
<evidence type="ECO:0000259" key="7">
    <source>
        <dbReference type="PROSITE" id="PS50048"/>
    </source>
</evidence>
<evidence type="ECO:0000256" key="5">
    <source>
        <dbReference type="ARBA" id="ARBA00023242"/>
    </source>
</evidence>
<dbReference type="GO" id="GO:0006351">
    <property type="term" value="P:DNA-templated transcription"/>
    <property type="evidence" value="ECO:0007669"/>
    <property type="project" value="InterPro"/>
</dbReference>
<dbReference type="AlphaFoldDB" id="A0A9W9QI22"/>
<dbReference type="GO" id="GO:0003677">
    <property type="term" value="F:DNA binding"/>
    <property type="evidence" value="ECO:0007669"/>
    <property type="project" value="UniProtKB-KW"/>
</dbReference>